<feature type="region of interest" description="Disordered" evidence="4">
    <location>
        <begin position="181"/>
        <end position="201"/>
    </location>
</feature>
<dbReference type="InterPro" id="IPR006626">
    <property type="entry name" value="PbH1"/>
</dbReference>
<dbReference type="Gene3D" id="2.160.20.10">
    <property type="entry name" value="Single-stranded right-handed beta-helix, Pectin lyase-like"/>
    <property type="match status" value="3"/>
</dbReference>
<dbReference type="InterPro" id="IPR011050">
    <property type="entry name" value="Pectin_lyase_fold/virulence"/>
</dbReference>
<reference evidence="6" key="1">
    <citation type="submission" date="2022-10" db="EMBL/GenBank/DDBJ databases">
        <title>Novel sulphate-reducing endosymbionts in the free-living metamonad Anaeramoeba.</title>
        <authorList>
            <person name="Jerlstrom-Hultqvist J."/>
            <person name="Cepicka I."/>
            <person name="Gallot-Lavallee L."/>
            <person name="Salas-Leiva D."/>
            <person name="Curtis B.A."/>
            <person name="Zahonova K."/>
            <person name="Pipaliya S."/>
            <person name="Dacks J."/>
            <person name="Roger A.J."/>
        </authorList>
    </citation>
    <scope>NUCLEOTIDE SEQUENCE</scope>
    <source>
        <strain evidence="6">BMAN</strain>
    </source>
</reference>
<dbReference type="Proteomes" id="UP001149090">
    <property type="component" value="Unassembled WGS sequence"/>
</dbReference>
<dbReference type="SUPFAM" id="SSF51126">
    <property type="entry name" value="Pectin lyase-like"/>
    <property type="match status" value="2"/>
</dbReference>
<dbReference type="InterPro" id="IPR039448">
    <property type="entry name" value="Beta_helix"/>
</dbReference>
<proteinExistence type="predicted"/>
<feature type="compositionally biased region" description="Polar residues" evidence="4">
    <location>
        <begin position="135"/>
        <end position="148"/>
    </location>
</feature>
<keyword evidence="3" id="KW-0833">Ubl conjugation pathway</keyword>
<organism evidence="6 7">
    <name type="scientific">Anaeramoeba ignava</name>
    <name type="common">Anaerobic marine amoeba</name>
    <dbReference type="NCBI Taxonomy" id="1746090"/>
    <lineage>
        <taxon>Eukaryota</taxon>
        <taxon>Metamonada</taxon>
        <taxon>Anaeramoebidae</taxon>
        <taxon>Anaeramoeba</taxon>
    </lineage>
</organism>
<accession>A0A9Q0RC26</accession>
<evidence type="ECO:0000256" key="3">
    <source>
        <dbReference type="ARBA" id="ARBA00022786"/>
    </source>
</evidence>
<dbReference type="NCBIfam" id="TIGR03804">
    <property type="entry name" value="para_beta_helix"/>
    <property type="match status" value="6"/>
</dbReference>
<comment type="pathway">
    <text evidence="1">Protein modification; protein ubiquitination.</text>
</comment>
<feature type="compositionally biased region" description="Acidic residues" evidence="4">
    <location>
        <begin position="191"/>
        <end position="201"/>
    </location>
</feature>
<name>A0A9Q0RC26_ANAIG</name>
<dbReference type="AlphaFoldDB" id="A0A9Q0RC26"/>
<evidence type="ECO:0000256" key="4">
    <source>
        <dbReference type="SAM" id="MobiDB-lite"/>
    </source>
</evidence>
<comment type="caution">
    <text evidence="6">The sequence shown here is derived from an EMBL/GenBank/DDBJ whole genome shotgun (WGS) entry which is preliminary data.</text>
</comment>
<dbReference type="PANTHER" id="PTHR22990:SF15">
    <property type="entry name" value="F-BOX ONLY PROTEIN 10"/>
    <property type="match status" value="1"/>
</dbReference>
<feature type="domain" description="Right handed beta helix" evidence="5">
    <location>
        <begin position="475"/>
        <end position="599"/>
    </location>
</feature>
<evidence type="ECO:0000313" key="7">
    <source>
        <dbReference type="Proteomes" id="UP001149090"/>
    </source>
</evidence>
<keyword evidence="7" id="KW-1185">Reference proteome</keyword>
<dbReference type="EMBL" id="JAPDFW010000068">
    <property type="protein sequence ID" value="KAJ5074891.1"/>
    <property type="molecule type" value="Genomic_DNA"/>
</dbReference>
<dbReference type="SMART" id="SM00710">
    <property type="entry name" value="PbH1"/>
    <property type="match status" value="13"/>
</dbReference>
<feature type="region of interest" description="Disordered" evidence="4">
    <location>
        <begin position="118"/>
        <end position="164"/>
    </location>
</feature>
<keyword evidence="2" id="KW-0677">Repeat</keyword>
<dbReference type="InterPro" id="IPR012334">
    <property type="entry name" value="Pectin_lyas_fold"/>
</dbReference>
<dbReference type="OMA" id="MAKHLFG"/>
<gene>
    <name evidence="6" type="ORF">M0811_07934</name>
</gene>
<dbReference type="GO" id="GO:0006511">
    <property type="term" value="P:ubiquitin-dependent protein catabolic process"/>
    <property type="evidence" value="ECO:0007669"/>
    <property type="project" value="TreeGrafter"/>
</dbReference>
<feature type="domain" description="Right handed beta helix" evidence="5">
    <location>
        <begin position="263"/>
        <end position="392"/>
    </location>
</feature>
<dbReference type="InterPro" id="IPR022441">
    <property type="entry name" value="Para_beta_helix_rpt-2"/>
</dbReference>
<sequence>MNINLNEIIVNQQPNQNISTRTFRTITEALKEAKAGEIIKIMAGNYKESIVITQPGIMLTGPDDPNEEVIVENNNEKSTIIFNSVSARISKITIKFSNENENSDQISDSLRTQEFSTFMSKQSTRSKGVDDENTSNKPSVYSQFPSRANDSDFEKGFGRQGTNSKFSTSIAAEKLSNINTGGNANGGIILDDSESEQDDENNLDQKSVIQMNIQEQHKGFLNIQRESDSEDSDDNISVVLNIKRDYPKRYEKPKLFRRVRFHKSAILARSGKLQIDSCKIYSSTYGIVVERNSSVVLRSNKFLGCKKTAVLFNNSKNSTIQNNFISKCFHGIDLFDCENIKISSNKIGNCENGIFSTGGGMFKIEQNDIFQNNTNGIEIQNQSNPSIISNTIFKNGLGISISKNGLSVISRNEIESNKTGIKIADESSPVISENKIFSNSETGIFITNKGQGTVKKNTIFSNNSNGIEIVNYSQPLVSNNEIYKNKKNGCAILNNGNGSFDKNDIYENNFSGIAIQDSSNPTITNCTVRNNQESGIVIFANSSGIIQKCAIFENHLYGIMIDHECTPNIQQNIISANKKGAIQALSGSKAKLSDNEMKKDANCNLM</sequence>
<feature type="compositionally biased region" description="Low complexity" evidence="4">
    <location>
        <begin position="181"/>
        <end position="190"/>
    </location>
</feature>
<protein>
    <submittedName>
        <fullName evidence="6">F-box only protein</fullName>
    </submittedName>
</protein>
<evidence type="ECO:0000313" key="6">
    <source>
        <dbReference type="EMBL" id="KAJ5074891.1"/>
    </source>
</evidence>
<dbReference type="PANTHER" id="PTHR22990">
    <property type="entry name" value="F-BOX ONLY PROTEIN"/>
    <property type="match status" value="1"/>
</dbReference>
<evidence type="ECO:0000256" key="1">
    <source>
        <dbReference type="ARBA" id="ARBA00004906"/>
    </source>
</evidence>
<dbReference type="OrthoDB" id="427974at2759"/>
<evidence type="ECO:0000259" key="5">
    <source>
        <dbReference type="Pfam" id="PF13229"/>
    </source>
</evidence>
<dbReference type="InterPro" id="IPR051550">
    <property type="entry name" value="SCF-Subunits/Alg-Epimerases"/>
</dbReference>
<dbReference type="Pfam" id="PF13229">
    <property type="entry name" value="Beta_helix"/>
    <property type="match status" value="2"/>
</dbReference>
<evidence type="ECO:0000256" key="2">
    <source>
        <dbReference type="ARBA" id="ARBA00022737"/>
    </source>
</evidence>